<proteinExistence type="predicted"/>
<protein>
    <submittedName>
        <fullName evidence="1">Uncharacterized protein</fullName>
    </submittedName>
</protein>
<evidence type="ECO:0000313" key="1">
    <source>
        <dbReference type="EMBL" id="VHO05447.1"/>
    </source>
</evidence>
<gene>
    <name evidence="1" type="ORF">BAL341_2531</name>
</gene>
<name>A0A486XVB7_9GAMM</name>
<dbReference type="AlphaFoldDB" id="A0A486XVB7"/>
<sequence>MSKSKLPTEVELIYEVMPCNAMRTAQEPAGKKHACTYFRKWGNYHSYDYNEDGPPAQPGIEQPSQYVGLAPLAPEVLSGCRKSPIMAIGINPNLPGYFNSRKNSVYPLFDDYKQFAHYFRYRSTDKLEIPSEKFDQYDTAPGERPPQLLTDLNVPEQDGKRIVPLQKQQVTFYNQLQSMLDDVASRMNWADHKLSVGEDFAYMNMVACPSAVWMTRPRNGYPEDLVMSDKETKGIVHECFHDRQYFLRQFFQSLPKIIVVISGTTARAFISEMKDRFIMGDPQVGDSIDDLLERKHVLKYGDLANGEELTARVIFSHHITGNPGQFSEVREKVLNQMVEEAQSGNLVLNQTTGHLLRPKGGCVFCPMMEIGACDYENELVPLSDHPYLTADSPTASLMEEKSAQLQFLQHQREGLSDLAWTEDEDDYQDLEETR</sequence>
<organism evidence="1">
    <name type="scientific">Rheinheimera sp. BAL341</name>
    <dbReference type="NCBI Taxonomy" id="1708203"/>
    <lineage>
        <taxon>Bacteria</taxon>
        <taxon>Pseudomonadati</taxon>
        <taxon>Pseudomonadota</taxon>
        <taxon>Gammaproteobacteria</taxon>
        <taxon>Chromatiales</taxon>
        <taxon>Chromatiaceae</taxon>
        <taxon>Rheinheimera</taxon>
    </lineage>
</organism>
<accession>A0A486XVB7</accession>
<reference evidence="1" key="1">
    <citation type="submission" date="2019-04" db="EMBL/GenBank/DDBJ databases">
        <authorList>
            <person name="Brambilla D."/>
        </authorList>
    </citation>
    <scope>NUCLEOTIDE SEQUENCE</scope>
    <source>
        <strain evidence="1">BAL1</strain>
    </source>
</reference>
<dbReference type="EMBL" id="CAAJGR010000125">
    <property type="protein sequence ID" value="VHO05447.1"/>
    <property type="molecule type" value="Genomic_DNA"/>
</dbReference>